<dbReference type="EMBL" id="VLTN01000015">
    <property type="protein sequence ID" value="KAA0153590.1"/>
    <property type="molecule type" value="Genomic_DNA"/>
</dbReference>
<keyword evidence="6" id="KW-0539">Nucleus</keyword>
<dbReference type="Gene3D" id="3.40.50.300">
    <property type="entry name" value="P-loop containing nucleotide triphosphate hydrolases"/>
    <property type="match status" value="2"/>
</dbReference>
<comment type="subcellular location">
    <subcellularLocation>
        <location evidence="1">Nucleus</location>
    </subcellularLocation>
</comment>
<dbReference type="GO" id="GO:0016787">
    <property type="term" value="F:hydrolase activity"/>
    <property type="evidence" value="ECO:0007669"/>
    <property type="project" value="UniProtKB-KW"/>
</dbReference>
<evidence type="ECO:0000256" key="7">
    <source>
        <dbReference type="SAM" id="MobiDB-lite"/>
    </source>
</evidence>
<dbReference type="AlphaFoldDB" id="A0A5A8CN92"/>
<dbReference type="Gene3D" id="1.10.3380.30">
    <property type="match status" value="1"/>
</dbReference>
<dbReference type="GO" id="GO:0000460">
    <property type="term" value="P:maturation of 5.8S rRNA"/>
    <property type="evidence" value="ECO:0007669"/>
    <property type="project" value="TreeGrafter"/>
</dbReference>
<dbReference type="SMART" id="SM00490">
    <property type="entry name" value="HELICc"/>
    <property type="match status" value="1"/>
</dbReference>
<dbReference type="Pfam" id="PF00271">
    <property type="entry name" value="Helicase_C"/>
    <property type="match status" value="1"/>
</dbReference>
<evidence type="ECO:0000256" key="1">
    <source>
        <dbReference type="ARBA" id="ARBA00004123"/>
    </source>
</evidence>
<dbReference type="Pfam" id="PF08148">
    <property type="entry name" value="DSHCT"/>
    <property type="match status" value="1"/>
</dbReference>
<feature type="compositionally biased region" description="Gly residues" evidence="7">
    <location>
        <begin position="387"/>
        <end position="397"/>
    </location>
</feature>
<evidence type="ECO:0000256" key="6">
    <source>
        <dbReference type="ARBA" id="ARBA00023242"/>
    </source>
</evidence>
<evidence type="ECO:0000256" key="4">
    <source>
        <dbReference type="ARBA" id="ARBA00022806"/>
    </source>
</evidence>
<dbReference type="Pfam" id="PF00270">
    <property type="entry name" value="DEAD"/>
    <property type="match status" value="1"/>
</dbReference>
<keyword evidence="5" id="KW-0067">ATP-binding</keyword>
<dbReference type="FunFam" id="3.40.50.300:FF:000083">
    <property type="entry name" value="ATP-dependent RNA helicase DOB1"/>
    <property type="match status" value="1"/>
</dbReference>
<dbReference type="Proteomes" id="UP000323011">
    <property type="component" value="Unassembled WGS sequence"/>
</dbReference>
<dbReference type="InterPro" id="IPR025696">
    <property type="entry name" value="Beta-barrel_MTR4"/>
</dbReference>
<gene>
    <name evidence="10" type="ORF">FNF29_02978</name>
    <name evidence="11" type="ORF">FNF31_04602</name>
</gene>
<feature type="region of interest" description="Disordered" evidence="7">
    <location>
        <begin position="805"/>
        <end position="825"/>
    </location>
</feature>
<feature type="compositionally biased region" description="Low complexity" evidence="7">
    <location>
        <begin position="90"/>
        <end position="120"/>
    </location>
</feature>
<evidence type="ECO:0000313" key="13">
    <source>
        <dbReference type="Proteomes" id="UP000325113"/>
    </source>
</evidence>
<comment type="caution">
    <text evidence="10">The sequence shown here is derived from an EMBL/GenBank/DDBJ whole genome shotgun (WGS) entry which is preliminary data.</text>
</comment>
<evidence type="ECO:0000259" key="8">
    <source>
        <dbReference type="PROSITE" id="PS51192"/>
    </source>
</evidence>
<dbReference type="GO" id="GO:0005524">
    <property type="term" value="F:ATP binding"/>
    <property type="evidence" value="ECO:0007669"/>
    <property type="project" value="UniProtKB-KW"/>
</dbReference>
<dbReference type="SMART" id="SM01142">
    <property type="entry name" value="DSHCT"/>
    <property type="match status" value="1"/>
</dbReference>
<dbReference type="Proteomes" id="UP000325113">
    <property type="component" value="Unassembled WGS sequence"/>
</dbReference>
<dbReference type="PIRSF" id="PIRSF005198">
    <property type="entry name" value="Antiviral_helicase_SKI2"/>
    <property type="match status" value="1"/>
</dbReference>
<dbReference type="InterPro" id="IPR050699">
    <property type="entry name" value="RNA-DNA_Helicase"/>
</dbReference>
<evidence type="ECO:0000256" key="5">
    <source>
        <dbReference type="ARBA" id="ARBA00022840"/>
    </source>
</evidence>
<keyword evidence="4" id="KW-0347">Helicase</keyword>
<evidence type="ECO:0000259" key="9">
    <source>
        <dbReference type="PROSITE" id="PS51194"/>
    </source>
</evidence>
<name>A0A5A8CN92_CAFRO</name>
<dbReference type="InterPro" id="IPR016438">
    <property type="entry name" value="SKI2-like"/>
</dbReference>
<keyword evidence="3" id="KW-0378">Hydrolase</keyword>
<dbReference type="SMART" id="SM00487">
    <property type="entry name" value="DEXDc"/>
    <property type="match status" value="1"/>
</dbReference>
<dbReference type="CDD" id="cd18024">
    <property type="entry name" value="DEXHc_Mtr4-like"/>
    <property type="match status" value="1"/>
</dbReference>
<dbReference type="GO" id="GO:0006401">
    <property type="term" value="P:RNA catabolic process"/>
    <property type="evidence" value="ECO:0007669"/>
    <property type="project" value="InterPro"/>
</dbReference>
<evidence type="ECO:0000256" key="2">
    <source>
        <dbReference type="ARBA" id="ARBA00022741"/>
    </source>
</evidence>
<dbReference type="GO" id="GO:0003724">
    <property type="term" value="F:RNA helicase activity"/>
    <property type="evidence" value="ECO:0007669"/>
    <property type="project" value="InterPro"/>
</dbReference>
<proteinExistence type="predicted"/>
<feature type="compositionally biased region" description="Acidic residues" evidence="7">
    <location>
        <begin position="72"/>
        <end position="87"/>
    </location>
</feature>
<organism evidence="10 12">
    <name type="scientific">Cafeteria roenbergensis</name>
    <name type="common">Marine flagellate</name>
    <dbReference type="NCBI Taxonomy" id="33653"/>
    <lineage>
        <taxon>Eukaryota</taxon>
        <taxon>Sar</taxon>
        <taxon>Stramenopiles</taxon>
        <taxon>Bigyra</taxon>
        <taxon>Opalozoa</taxon>
        <taxon>Bicosoecida</taxon>
        <taxon>Cafeteriaceae</taxon>
        <taxon>Cafeteria</taxon>
    </lineage>
</organism>
<dbReference type="Gene3D" id="2.40.30.300">
    <property type="match status" value="1"/>
</dbReference>
<dbReference type="InterPro" id="IPR001650">
    <property type="entry name" value="Helicase_C-like"/>
</dbReference>
<dbReference type="GO" id="GO:0003723">
    <property type="term" value="F:RNA binding"/>
    <property type="evidence" value="ECO:0007669"/>
    <property type="project" value="InterPro"/>
</dbReference>
<sequence length="1215" mass="129787">MEDDLFGVFEEAAVAGPAAASSHAEGAGASSSSAAGRSASSSAAEAGQGLTGSGRKRPRSSSDDKAAAAAGLDDEDAAANEDDESDEAAARTPAAADGSALDAAAPSSSSHENNSSSAASAAAAGSSAAADGAALADDRGAVDEGQSTTLDGTLPPKERMAKTYPFELDPFQRRAIACLERDESVLVSAHTSAGKTVVAEYAIAMALKAKQRVIYTSPIKALSNQKYRELYEEFGDVGLMTGDTTIAPNASCLVMTTEILRSMLYRGSEVVREVKWVIYDEVHYMRDRERGVVWEESIILLPDSVRYVFLSATIPNAREFAGWISWLHRHTCHVVYTQYRPTPLQHFMFPAGAEGIFLIVDERGRFRDDNFTDAMATLEDEDATAMGGTGTMVGAGPGASSKGKRRTPQRGKGPTDLYRVVKMVMERGYDPVIVFSFSKRETERNAMQIAKLDLTSKEEKSMIEQIFKAALASLAEDDRQLPQIVNLLPLLKRGIGIHHGGLLPILKEVIEILFSESYIKVLFATETFAMGVNMPAKTVIFTSAEKYDGETTRMVSAGEYTQMSGRAGRRGLDDRGIVIWMVPQRLERDTVRGILCGSADPLDSAFHLGYNMLLNVMRIEDSTVDPEAIMAKSFHQFQAQRAVPTMRAEALRLREKAAAIEVEGEAEARAFVELLDNRQRAMDALRAIVTRPAHAVRFLQPGRVVRVVDGKVDWGWGVVVSFRARAGSAAARAEAAASAVAARNRGPKGQRRKRAKAAEDQAAAAVTTGPASDVVVDILLDCAVGVEEQEALRKADAKAAAEAARAAGKDPADGEGDDADGAEEGLNADGTVAVAATFAPGAPRPAVLFPGAPSRDARVLPVVLSAVDTLTQLRVAVPSDLRAKHARADILRRLGEVRRRLEPKGGLPVLDPADDMGIEDEGLAAALEARREAEAAVKAHPMAAAAAAAPAIDAAGEAATGAAGAAADSGSADGAEAASLREAAMARLRGVRRKMALERRALWVEREVDRSKALVMRGTLKRMTRVLRRLGHVDPSSVVQLKGRVACEVNTADELLCTELMFEGAFNDLTPAQTAALMSCLVASDRSKDDDEGAESLAPELGGPLRVLQEAARRVARVSEEAGIEIEVDDYVKSMSPSLMQVVFSWASGARFSEVATMTKEFEGSIIRVIRRLEELLRQLADAARAIGDEALESKFKASSTAMRRDIVFAASLYT</sequence>
<feature type="compositionally biased region" description="Acidic residues" evidence="7">
    <location>
        <begin position="813"/>
        <end position="823"/>
    </location>
</feature>
<dbReference type="SUPFAM" id="SSF52540">
    <property type="entry name" value="P-loop containing nucleoside triphosphate hydrolases"/>
    <property type="match status" value="1"/>
</dbReference>
<dbReference type="PROSITE" id="PS51192">
    <property type="entry name" value="HELICASE_ATP_BIND_1"/>
    <property type="match status" value="1"/>
</dbReference>
<accession>A0A5A8CN92</accession>
<dbReference type="OMA" id="NVHRTPD"/>
<dbReference type="PANTHER" id="PTHR12131">
    <property type="entry name" value="ATP-DEPENDENT RNA AND DNA HELICASE"/>
    <property type="match status" value="1"/>
</dbReference>
<evidence type="ECO:0000313" key="12">
    <source>
        <dbReference type="Proteomes" id="UP000323011"/>
    </source>
</evidence>
<keyword evidence="2" id="KW-0547">Nucleotide-binding</keyword>
<dbReference type="InterPro" id="IPR012961">
    <property type="entry name" value="Ski2/MTR4_C"/>
</dbReference>
<feature type="region of interest" description="Disordered" evidence="7">
    <location>
        <begin position="15"/>
        <end position="120"/>
    </location>
</feature>
<reference evidence="12 13" key="1">
    <citation type="submission" date="2019-07" db="EMBL/GenBank/DDBJ databases">
        <title>Genomes of Cafeteria roenbergensis.</title>
        <authorList>
            <person name="Fischer M.G."/>
            <person name="Hackl T."/>
            <person name="Roman M."/>
        </authorList>
    </citation>
    <scope>NUCLEOTIDE SEQUENCE [LARGE SCALE GENOMIC DNA]</scope>
    <source>
        <strain evidence="10 12">BVI</strain>
        <strain evidence="11 13">Cflag</strain>
    </source>
</reference>
<feature type="domain" description="Helicase ATP-binding" evidence="8">
    <location>
        <begin position="176"/>
        <end position="332"/>
    </location>
</feature>
<evidence type="ECO:0000313" key="11">
    <source>
        <dbReference type="EMBL" id="KAA0159957.1"/>
    </source>
</evidence>
<dbReference type="PANTHER" id="PTHR12131:SF25">
    <property type="entry name" value="DEXH-BOX ATP-DEPENDENT RNA HELICASE DEXH9"/>
    <property type="match status" value="1"/>
</dbReference>
<feature type="compositionally biased region" description="Low complexity" evidence="7">
    <location>
        <begin position="15"/>
        <end position="47"/>
    </location>
</feature>
<dbReference type="InterPro" id="IPR027417">
    <property type="entry name" value="P-loop_NTPase"/>
</dbReference>
<dbReference type="Pfam" id="PF13234">
    <property type="entry name" value="MTR4_beta-barrel"/>
    <property type="match status" value="1"/>
</dbReference>
<dbReference type="InterPro" id="IPR014001">
    <property type="entry name" value="Helicase_ATP-bd"/>
</dbReference>
<feature type="region of interest" description="Disordered" evidence="7">
    <location>
        <begin position="386"/>
        <end position="413"/>
    </location>
</feature>
<dbReference type="FunFam" id="3.40.50.300:FF:000141">
    <property type="entry name" value="ATP-dependent RNA helicase DOB1"/>
    <property type="match status" value="1"/>
</dbReference>
<protein>
    <recommendedName>
        <fullName evidence="14">Helicase ATP-binding domain-containing protein</fullName>
    </recommendedName>
</protein>
<keyword evidence="12" id="KW-1185">Reference proteome</keyword>
<dbReference type="PROSITE" id="PS51194">
    <property type="entry name" value="HELICASE_CTER"/>
    <property type="match status" value="1"/>
</dbReference>
<evidence type="ECO:0000256" key="3">
    <source>
        <dbReference type="ARBA" id="ARBA00022801"/>
    </source>
</evidence>
<evidence type="ECO:0000313" key="10">
    <source>
        <dbReference type="EMBL" id="KAA0153590.1"/>
    </source>
</evidence>
<dbReference type="CDD" id="cd18795">
    <property type="entry name" value="SF2_C_Ski2"/>
    <property type="match status" value="1"/>
</dbReference>
<dbReference type="GO" id="GO:0005634">
    <property type="term" value="C:nucleus"/>
    <property type="evidence" value="ECO:0007669"/>
    <property type="project" value="UniProtKB-SubCell"/>
</dbReference>
<dbReference type="Pfam" id="PF21408">
    <property type="entry name" value="MTR4-like_stalk"/>
    <property type="match status" value="1"/>
</dbReference>
<dbReference type="EMBL" id="VLTM01000049">
    <property type="protein sequence ID" value="KAA0159957.1"/>
    <property type="molecule type" value="Genomic_DNA"/>
</dbReference>
<feature type="domain" description="Helicase C-terminal" evidence="9">
    <location>
        <begin position="448"/>
        <end position="620"/>
    </location>
</feature>
<dbReference type="InterPro" id="IPR011545">
    <property type="entry name" value="DEAD/DEAH_box_helicase_dom"/>
</dbReference>
<dbReference type="InterPro" id="IPR048392">
    <property type="entry name" value="MTR4-like_stalk"/>
</dbReference>
<evidence type="ECO:0008006" key="14">
    <source>
        <dbReference type="Google" id="ProtNLM"/>
    </source>
</evidence>
<feature type="region of interest" description="Disordered" evidence="7">
    <location>
        <begin position="135"/>
        <end position="158"/>
    </location>
</feature>